<dbReference type="InterPro" id="IPR011766">
    <property type="entry name" value="TPP_enzyme_TPP-bd"/>
</dbReference>
<feature type="domain" description="Thiamine pyrophosphate enzyme N-terminal TPP-binding" evidence="6">
    <location>
        <begin position="3"/>
        <end position="100"/>
    </location>
</feature>
<keyword evidence="8" id="KW-1185">Reference proteome</keyword>
<dbReference type="CDD" id="cd07035">
    <property type="entry name" value="TPP_PYR_POX_like"/>
    <property type="match status" value="1"/>
</dbReference>
<dbReference type="GO" id="GO:0009097">
    <property type="term" value="P:isoleucine biosynthetic process"/>
    <property type="evidence" value="ECO:0007669"/>
    <property type="project" value="TreeGrafter"/>
</dbReference>
<dbReference type="AlphaFoldDB" id="A0A937ULE5"/>
<comment type="similarity">
    <text evidence="1 3">Belongs to the TPP enzyme family.</text>
</comment>
<dbReference type="InterPro" id="IPR029035">
    <property type="entry name" value="DHS-like_NAD/FAD-binding_dom"/>
</dbReference>
<reference evidence="7" key="1">
    <citation type="submission" date="2020-12" db="EMBL/GenBank/DDBJ databases">
        <title>Genomic characterization of non-nitrogen-fixing Frankia strains.</title>
        <authorList>
            <person name="Carlos-Shanley C."/>
            <person name="Guerra T."/>
            <person name="Hahn D."/>
        </authorList>
    </citation>
    <scope>NUCLEOTIDE SEQUENCE</scope>
    <source>
        <strain evidence="7">CN6</strain>
    </source>
</reference>
<dbReference type="GO" id="GO:0009099">
    <property type="term" value="P:L-valine biosynthetic process"/>
    <property type="evidence" value="ECO:0007669"/>
    <property type="project" value="TreeGrafter"/>
</dbReference>
<dbReference type="RefSeq" id="WP_203005895.1">
    <property type="nucleotide sequence ID" value="NZ_JADWYU010000168.1"/>
</dbReference>
<dbReference type="SUPFAM" id="SSF52518">
    <property type="entry name" value="Thiamin diphosphate-binding fold (THDP-binding)"/>
    <property type="match status" value="2"/>
</dbReference>
<dbReference type="Gene3D" id="3.40.50.970">
    <property type="match status" value="2"/>
</dbReference>
<protein>
    <submittedName>
        <fullName evidence="7">Thiamine pyrophosphate-binding protein</fullName>
    </submittedName>
</protein>
<dbReference type="Pfam" id="PF02776">
    <property type="entry name" value="TPP_enzyme_N"/>
    <property type="match status" value="1"/>
</dbReference>
<evidence type="ECO:0000256" key="1">
    <source>
        <dbReference type="ARBA" id="ARBA00007812"/>
    </source>
</evidence>
<name>A0A937ULE5_9ACTN</name>
<organism evidence="7 8">
    <name type="scientific">Frankia nepalensis</name>
    <dbReference type="NCBI Taxonomy" id="1836974"/>
    <lineage>
        <taxon>Bacteria</taxon>
        <taxon>Bacillati</taxon>
        <taxon>Actinomycetota</taxon>
        <taxon>Actinomycetes</taxon>
        <taxon>Frankiales</taxon>
        <taxon>Frankiaceae</taxon>
        <taxon>Frankia</taxon>
    </lineage>
</organism>
<dbReference type="GO" id="GO:0003984">
    <property type="term" value="F:acetolactate synthase activity"/>
    <property type="evidence" value="ECO:0007669"/>
    <property type="project" value="TreeGrafter"/>
</dbReference>
<evidence type="ECO:0000256" key="3">
    <source>
        <dbReference type="RuleBase" id="RU362132"/>
    </source>
</evidence>
<sequence length="549" mass="57409">MLVREAIGRFLGAQGVRVAFGVVGSGNFHITNALVAAGARFVAARHEGGAVCMADGYARMSGEVGVLTVHQGPGFTNTMTGLAEAAKSATPLLVLAPEATDERSNFFVDQAAMATAVGAVAARVRSPRTALVAVANAYATARNLRRTVVLNIPIDVQDLELPDGPVPVVPAPEPPPTPATRDVARLADLLLGARRPVLIAGRGSRSVAAAGALSSLGARTGALLATSAVARGLFHGEPWNLDVSGGFASPLAAELIGHADLIVGWGCALNMWTMRHGKLIGPGATVVQVDADPARLGRARPVDLGIWGGVTETAEAVLDILDDHFDSRGWDRADAGYQTPRIAARIAAELRWDQVPYDDESTASRIDPRTLSIELNRLLPAERVVSIDSGNFMGWPSMYLDVPDENGFCFTQAFQSIGLGLATGIGAAIAQPDRLPVVGTGDGGFLMGISELDTAVRLKLPLVVIVYNDAAYGAEVHHFTGGESLANVTFPDTDIAAIARGHGCTGITVRSVGDLDVVRGWLATRGGPLVIDAKITPMASWWLQEAFGH</sequence>
<evidence type="ECO:0000259" key="5">
    <source>
        <dbReference type="Pfam" id="PF02775"/>
    </source>
</evidence>
<accession>A0A937ULE5</accession>
<dbReference type="InterPro" id="IPR029061">
    <property type="entry name" value="THDP-binding"/>
</dbReference>
<dbReference type="InterPro" id="IPR012000">
    <property type="entry name" value="Thiamin_PyroP_enz_cen_dom"/>
</dbReference>
<dbReference type="Pfam" id="PF00205">
    <property type="entry name" value="TPP_enzyme_M"/>
    <property type="match status" value="1"/>
</dbReference>
<comment type="caution">
    <text evidence="7">The sequence shown here is derived from an EMBL/GenBank/DDBJ whole genome shotgun (WGS) entry which is preliminary data.</text>
</comment>
<evidence type="ECO:0000256" key="2">
    <source>
        <dbReference type="ARBA" id="ARBA00023052"/>
    </source>
</evidence>
<dbReference type="PANTHER" id="PTHR18968:SF13">
    <property type="entry name" value="ACETOLACTATE SYNTHASE CATALYTIC SUBUNIT, MITOCHONDRIAL"/>
    <property type="match status" value="1"/>
</dbReference>
<dbReference type="CDD" id="cd00568">
    <property type="entry name" value="TPP_enzymes"/>
    <property type="match status" value="1"/>
</dbReference>
<evidence type="ECO:0000313" key="7">
    <source>
        <dbReference type="EMBL" id="MBL7625712.1"/>
    </source>
</evidence>
<dbReference type="GO" id="GO:0000287">
    <property type="term" value="F:magnesium ion binding"/>
    <property type="evidence" value="ECO:0007669"/>
    <property type="project" value="InterPro"/>
</dbReference>
<evidence type="ECO:0000313" key="8">
    <source>
        <dbReference type="Proteomes" id="UP000604475"/>
    </source>
</evidence>
<dbReference type="EMBL" id="JAEACQ010000029">
    <property type="protein sequence ID" value="MBL7625712.1"/>
    <property type="molecule type" value="Genomic_DNA"/>
</dbReference>
<dbReference type="InterPro" id="IPR045229">
    <property type="entry name" value="TPP_enz"/>
</dbReference>
<dbReference type="Gene3D" id="3.40.50.1220">
    <property type="entry name" value="TPP-binding domain"/>
    <property type="match status" value="1"/>
</dbReference>
<dbReference type="Pfam" id="PF02775">
    <property type="entry name" value="TPP_enzyme_C"/>
    <property type="match status" value="1"/>
</dbReference>
<dbReference type="PANTHER" id="PTHR18968">
    <property type="entry name" value="THIAMINE PYROPHOSPHATE ENZYMES"/>
    <property type="match status" value="1"/>
</dbReference>
<dbReference type="InterPro" id="IPR012001">
    <property type="entry name" value="Thiamin_PyroP_enz_TPP-bd_dom"/>
</dbReference>
<feature type="domain" description="Thiamine pyrophosphate enzyme central" evidence="4">
    <location>
        <begin position="183"/>
        <end position="316"/>
    </location>
</feature>
<dbReference type="Proteomes" id="UP000604475">
    <property type="component" value="Unassembled WGS sequence"/>
</dbReference>
<dbReference type="SUPFAM" id="SSF52467">
    <property type="entry name" value="DHS-like NAD/FAD-binding domain"/>
    <property type="match status" value="1"/>
</dbReference>
<evidence type="ECO:0000259" key="6">
    <source>
        <dbReference type="Pfam" id="PF02776"/>
    </source>
</evidence>
<feature type="domain" description="Thiamine pyrophosphate enzyme TPP-binding" evidence="5">
    <location>
        <begin position="388"/>
        <end position="532"/>
    </location>
</feature>
<dbReference type="GO" id="GO:0050660">
    <property type="term" value="F:flavin adenine dinucleotide binding"/>
    <property type="evidence" value="ECO:0007669"/>
    <property type="project" value="TreeGrafter"/>
</dbReference>
<dbReference type="GO" id="GO:0030976">
    <property type="term" value="F:thiamine pyrophosphate binding"/>
    <property type="evidence" value="ECO:0007669"/>
    <property type="project" value="InterPro"/>
</dbReference>
<gene>
    <name evidence="7" type="ORF">I7412_00650</name>
</gene>
<keyword evidence="2 3" id="KW-0786">Thiamine pyrophosphate</keyword>
<dbReference type="GO" id="GO:0005948">
    <property type="term" value="C:acetolactate synthase complex"/>
    <property type="evidence" value="ECO:0007669"/>
    <property type="project" value="TreeGrafter"/>
</dbReference>
<evidence type="ECO:0000259" key="4">
    <source>
        <dbReference type="Pfam" id="PF00205"/>
    </source>
</evidence>
<proteinExistence type="inferred from homology"/>